<dbReference type="GO" id="GO:0003968">
    <property type="term" value="F:RNA-directed RNA polymerase activity"/>
    <property type="evidence" value="ECO:0007669"/>
    <property type="project" value="UniProtKB-EC"/>
</dbReference>
<keyword evidence="6" id="KW-1185">Reference proteome</keyword>
<dbReference type="PRINTS" id="PR00834">
    <property type="entry name" value="PROTEASES2C"/>
</dbReference>
<evidence type="ECO:0000256" key="1">
    <source>
        <dbReference type="ARBA" id="ARBA00022670"/>
    </source>
</evidence>
<protein>
    <submittedName>
        <fullName evidence="5">Signal protein PDZ</fullName>
        <ecNumber evidence="5">2.7.7.48</ecNumber>
    </submittedName>
</protein>
<gene>
    <name evidence="5" type="ORF">KCH_33840</name>
</gene>
<organism evidence="5 6">
    <name type="scientific">Kitasatospora cheerisanensis KCTC 2395</name>
    <dbReference type="NCBI Taxonomy" id="1348663"/>
    <lineage>
        <taxon>Bacteria</taxon>
        <taxon>Bacillati</taxon>
        <taxon>Actinomycetota</taxon>
        <taxon>Actinomycetes</taxon>
        <taxon>Kitasatosporales</taxon>
        <taxon>Streptomycetaceae</taxon>
        <taxon>Kitasatospora</taxon>
    </lineage>
</organism>
<keyword evidence="1" id="KW-0645">Protease</keyword>
<dbReference type="PANTHER" id="PTHR43343">
    <property type="entry name" value="PEPTIDASE S12"/>
    <property type="match status" value="1"/>
</dbReference>
<sequence>MLAAAALLISGCSGSDKGSSSSAAPAATTAPAPSTNSQLEQEYQQVISQVLPSVVQITAGDSLGSGIVFDDKGDIVTNAHVIGTAQSFTVTLANSTKPLDATLVGSYPQSDLAVIRLSSPPNGLKPATFADSSKVAVGQVTLAMGSPLGLSSSVTEGIVSAVGRTVTEPQSPGSPGATIGNMVQTSAAINPGNSGGALVNLSSQVIGINTLTAVDPELGGSAAPGIGFAIPAVTVNSIATQLIKDGKVTNSGRAGLGVTVRPFFDANFQPAGAAIVSVTSGGPAASAGLQAGDVITKVNDTTITSPSVLTSALASFSPGDKVTVGYQRDGKNQTADVTLGSL</sequence>
<dbReference type="Gene3D" id="2.30.42.10">
    <property type="match status" value="1"/>
</dbReference>
<dbReference type="GO" id="GO:0004252">
    <property type="term" value="F:serine-type endopeptidase activity"/>
    <property type="evidence" value="ECO:0007669"/>
    <property type="project" value="InterPro"/>
</dbReference>
<comment type="caution">
    <text evidence="5">The sequence shown here is derived from an EMBL/GenBank/DDBJ whole genome shotgun (WGS) entry which is preliminary data.</text>
</comment>
<dbReference type="Gene3D" id="2.40.10.120">
    <property type="match status" value="1"/>
</dbReference>
<dbReference type="PROSITE" id="PS50106">
    <property type="entry name" value="PDZ"/>
    <property type="match status" value="1"/>
</dbReference>
<dbReference type="eggNOG" id="COG0265">
    <property type="taxonomic scope" value="Bacteria"/>
</dbReference>
<dbReference type="PANTHER" id="PTHR43343:SF3">
    <property type="entry name" value="PROTEASE DO-LIKE 8, CHLOROPLASTIC"/>
    <property type="match status" value="1"/>
</dbReference>
<keyword evidence="2" id="KW-0378">Hydrolase</keyword>
<evidence type="ECO:0000256" key="3">
    <source>
        <dbReference type="SAM" id="MobiDB-lite"/>
    </source>
</evidence>
<dbReference type="InterPro" id="IPR036034">
    <property type="entry name" value="PDZ_sf"/>
</dbReference>
<evidence type="ECO:0000256" key="2">
    <source>
        <dbReference type="ARBA" id="ARBA00022801"/>
    </source>
</evidence>
<feature type="domain" description="PDZ" evidence="4">
    <location>
        <begin position="242"/>
        <end position="330"/>
    </location>
</feature>
<dbReference type="SUPFAM" id="SSF50156">
    <property type="entry name" value="PDZ domain-like"/>
    <property type="match status" value="1"/>
</dbReference>
<feature type="region of interest" description="Disordered" evidence="3">
    <location>
        <begin position="12"/>
        <end position="38"/>
    </location>
</feature>
<evidence type="ECO:0000259" key="4">
    <source>
        <dbReference type="PROSITE" id="PS50106"/>
    </source>
</evidence>
<keyword evidence="5" id="KW-0808">Transferase</keyword>
<dbReference type="HOGENOM" id="CLU_020120_2_2_11"/>
<dbReference type="InterPro" id="IPR001478">
    <property type="entry name" value="PDZ"/>
</dbReference>
<accession>A0A066YUE3</accession>
<dbReference type="Proteomes" id="UP000027178">
    <property type="component" value="Unassembled WGS sequence"/>
</dbReference>
<proteinExistence type="predicted"/>
<dbReference type="Pfam" id="PF13180">
    <property type="entry name" value="PDZ_2"/>
    <property type="match status" value="1"/>
</dbReference>
<evidence type="ECO:0000313" key="6">
    <source>
        <dbReference type="Proteomes" id="UP000027178"/>
    </source>
</evidence>
<dbReference type="GO" id="GO:0006508">
    <property type="term" value="P:proteolysis"/>
    <property type="evidence" value="ECO:0007669"/>
    <property type="project" value="UniProtKB-KW"/>
</dbReference>
<reference evidence="5 6" key="1">
    <citation type="submission" date="2014-05" db="EMBL/GenBank/DDBJ databases">
        <title>Draft Genome Sequence of Kitasatospora cheerisanensis KCTC 2395.</title>
        <authorList>
            <person name="Nam D.H."/>
        </authorList>
    </citation>
    <scope>NUCLEOTIDE SEQUENCE [LARGE SCALE GENOMIC DNA]</scope>
    <source>
        <strain evidence="5 6">KCTC 2395</strain>
    </source>
</reference>
<dbReference type="InterPro" id="IPR051201">
    <property type="entry name" value="Chloro_Bact_Ser_Proteases"/>
</dbReference>
<dbReference type="InterPro" id="IPR009003">
    <property type="entry name" value="Peptidase_S1_PA"/>
</dbReference>
<dbReference type="SUPFAM" id="SSF50494">
    <property type="entry name" value="Trypsin-like serine proteases"/>
    <property type="match status" value="1"/>
</dbReference>
<dbReference type="EC" id="2.7.7.48" evidence="5"/>
<name>A0A066YUE3_9ACTN</name>
<dbReference type="InterPro" id="IPR001940">
    <property type="entry name" value="Peptidase_S1C"/>
</dbReference>
<keyword evidence="5" id="KW-0548">Nucleotidyltransferase</keyword>
<feature type="compositionally biased region" description="Low complexity" evidence="3">
    <location>
        <begin position="19"/>
        <end position="35"/>
    </location>
</feature>
<dbReference type="PATRIC" id="fig|1348663.4.peg.3256"/>
<dbReference type="AlphaFoldDB" id="A0A066YUE3"/>
<evidence type="ECO:0000313" key="5">
    <source>
        <dbReference type="EMBL" id="KDN84857.1"/>
    </source>
</evidence>
<dbReference type="EMBL" id="JNBY01000089">
    <property type="protein sequence ID" value="KDN84857.1"/>
    <property type="molecule type" value="Genomic_DNA"/>
</dbReference>
<dbReference type="Pfam" id="PF13365">
    <property type="entry name" value="Trypsin_2"/>
    <property type="match status" value="1"/>
</dbReference>
<dbReference type="SMART" id="SM00228">
    <property type="entry name" value="PDZ"/>
    <property type="match status" value="1"/>
</dbReference>